<reference evidence="5 6" key="1">
    <citation type="submission" date="2016-07" db="EMBL/GenBank/DDBJ databases">
        <title>Pervasive Adenine N6-methylation of Active Genes in Fungi.</title>
        <authorList>
            <consortium name="DOE Joint Genome Institute"/>
            <person name="Mondo S.J."/>
            <person name="Dannebaum R.O."/>
            <person name="Kuo R.C."/>
            <person name="Labutti K."/>
            <person name="Haridas S."/>
            <person name="Kuo A."/>
            <person name="Salamov A."/>
            <person name="Ahrendt S.R."/>
            <person name="Lipzen A."/>
            <person name="Sullivan W."/>
            <person name="Andreopoulos W.B."/>
            <person name="Clum A."/>
            <person name="Lindquist E."/>
            <person name="Daum C."/>
            <person name="Ramamoorthy G.K."/>
            <person name="Gryganskyi A."/>
            <person name="Culley D."/>
            <person name="Magnuson J.K."/>
            <person name="James T.Y."/>
            <person name="O'Malley M.A."/>
            <person name="Stajich J.E."/>
            <person name="Spatafora J.W."/>
            <person name="Visel A."/>
            <person name="Grigoriev I.V."/>
        </authorList>
    </citation>
    <scope>NUCLEOTIDE SEQUENCE [LARGE SCALE GENOMIC DNA]</scope>
    <source>
        <strain evidence="5 6">12-1054</strain>
    </source>
</reference>
<feature type="domain" description="tRNA-splicing endonuclease subunit Sen54 N-terminal" evidence="4">
    <location>
        <begin position="57"/>
        <end position="120"/>
    </location>
</feature>
<evidence type="ECO:0000313" key="5">
    <source>
        <dbReference type="EMBL" id="ORY82110.1"/>
    </source>
</evidence>
<feature type="region of interest" description="Disordered" evidence="3">
    <location>
        <begin position="1"/>
        <end position="39"/>
    </location>
</feature>
<evidence type="ECO:0000313" key="6">
    <source>
        <dbReference type="Proteomes" id="UP000193685"/>
    </source>
</evidence>
<dbReference type="GO" id="GO:0000214">
    <property type="term" value="C:tRNA-intron endonuclease complex"/>
    <property type="evidence" value="ECO:0007669"/>
    <property type="project" value="TreeGrafter"/>
</dbReference>
<dbReference type="STRING" id="56484.A0A1Y2FDV8"/>
<evidence type="ECO:0000256" key="1">
    <source>
        <dbReference type="ARBA" id="ARBA00005736"/>
    </source>
</evidence>
<evidence type="ECO:0000256" key="2">
    <source>
        <dbReference type="ARBA" id="ARBA00022694"/>
    </source>
</evidence>
<dbReference type="EMBL" id="MCFI01000010">
    <property type="protein sequence ID" value="ORY82110.1"/>
    <property type="molecule type" value="Genomic_DNA"/>
</dbReference>
<dbReference type="OMA" id="MYMRLRH"/>
<dbReference type="RefSeq" id="XP_040725244.1">
    <property type="nucleotide sequence ID" value="XM_040868339.1"/>
</dbReference>
<dbReference type="InterPro" id="IPR024337">
    <property type="entry name" value="tRNA_splic_suSen54"/>
</dbReference>
<dbReference type="OrthoDB" id="408683at2759"/>
<dbReference type="Proteomes" id="UP000193685">
    <property type="component" value="Unassembled WGS sequence"/>
</dbReference>
<dbReference type="PANTHER" id="PTHR21027:SF1">
    <property type="entry name" value="TRNA-SPLICING ENDONUCLEASE SUBUNIT SEN54"/>
    <property type="match status" value="1"/>
</dbReference>
<comment type="caution">
    <text evidence="5">The sequence shown here is derived from an EMBL/GenBank/DDBJ whole genome shotgun (WGS) entry which is preliminary data.</text>
</comment>
<keyword evidence="6" id="KW-1185">Reference proteome</keyword>
<name>A0A1Y2FDV8_PROLT</name>
<dbReference type="GeneID" id="63784938"/>
<accession>A0A1Y2FDV8</accession>
<dbReference type="GO" id="GO:0000379">
    <property type="term" value="P:tRNA-type intron splice site recognition and cleavage"/>
    <property type="evidence" value="ECO:0007669"/>
    <property type="project" value="TreeGrafter"/>
</dbReference>
<sequence length="329" mass="36678">MSGSGSDSDELEAPDYRLLSKSSYSLPSRGDKDFEPDGTRKQDATLLASRQALYAAVAVQRVLPADCMMCAWNPCMGHGILLHPKGPLFKSMGRSFGANKACMLLPEETLFLLERGSLVLHLQDDTEQLPLSVQAAYALCLDKDVSLAQYQVYSHLKRAGFHVLRATQVKHDIPSFLTTLQDSMRRVSRTLTQLQSGCVDARSVYRSYTQLYNRLAMSPCHDPREQINTTTPSRLHVCYDVWKPGVHFKKSMPGEPHFRVCVCTTDDAMPLRAEMDALLASIPLHTQTPTLRDGYRESLILAIVDAGVMSLLRLGDISFSTHKRSSQSR</sequence>
<evidence type="ECO:0000259" key="4">
    <source>
        <dbReference type="Pfam" id="PF12928"/>
    </source>
</evidence>
<evidence type="ECO:0000256" key="3">
    <source>
        <dbReference type="SAM" id="MobiDB-lite"/>
    </source>
</evidence>
<dbReference type="Pfam" id="PF12928">
    <property type="entry name" value="tRNA_int_end_N2"/>
    <property type="match status" value="1"/>
</dbReference>
<protein>
    <recommendedName>
        <fullName evidence="4">tRNA-splicing endonuclease subunit Sen54 N-terminal domain-containing protein</fullName>
    </recommendedName>
</protein>
<proteinExistence type="inferred from homology"/>
<organism evidence="5 6">
    <name type="scientific">Protomyces lactucae-debilis</name>
    <dbReference type="NCBI Taxonomy" id="2754530"/>
    <lineage>
        <taxon>Eukaryota</taxon>
        <taxon>Fungi</taxon>
        <taxon>Dikarya</taxon>
        <taxon>Ascomycota</taxon>
        <taxon>Taphrinomycotina</taxon>
        <taxon>Taphrinomycetes</taxon>
        <taxon>Taphrinales</taxon>
        <taxon>Protomycetaceae</taxon>
        <taxon>Protomyces</taxon>
    </lineage>
</organism>
<comment type="similarity">
    <text evidence="1">Belongs to the SEN54 family.</text>
</comment>
<dbReference type="PANTHER" id="PTHR21027">
    <property type="entry name" value="TRNA-SPLICING ENDONUCLEASE SUBUNIT SEN54"/>
    <property type="match status" value="1"/>
</dbReference>
<feature type="compositionally biased region" description="Basic and acidic residues" evidence="3">
    <location>
        <begin position="29"/>
        <end position="39"/>
    </location>
</feature>
<keyword evidence="2" id="KW-0819">tRNA processing</keyword>
<dbReference type="InterPro" id="IPR024336">
    <property type="entry name" value="tRNA_splic_suSen54_N"/>
</dbReference>
<dbReference type="AlphaFoldDB" id="A0A1Y2FDV8"/>
<gene>
    <name evidence="5" type="ORF">BCR37DRAFT_37092</name>
</gene>